<reference evidence="1 2" key="1">
    <citation type="submission" date="2020-08" db="EMBL/GenBank/DDBJ databases">
        <title>Genomic Encyclopedia of Type Strains, Phase IV (KMG-IV): sequencing the most valuable type-strain genomes for metagenomic binning, comparative biology and taxonomic classification.</title>
        <authorList>
            <person name="Goeker M."/>
        </authorList>
    </citation>
    <scope>NUCLEOTIDE SEQUENCE [LARGE SCALE GENOMIC DNA]</scope>
    <source>
        <strain evidence="1 2">DSM 17976</strain>
    </source>
</reference>
<dbReference type="Proteomes" id="UP000541352">
    <property type="component" value="Unassembled WGS sequence"/>
</dbReference>
<comment type="caution">
    <text evidence="1">The sequence shown here is derived from an EMBL/GenBank/DDBJ whole genome shotgun (WGS) entry which is preliminary data.</text>
</comment>
<organism evidence="1 2">
    <name type="scientific">Runella defluvii</name>
    <dbReference type="NCBI Taxonomy" id="370973"/>
    <lineage>
        <taxon>Bacteria</taxon>
        <taxon>Pseudomonadati</taxon>
        <taxon>Bacteroidota</taxon>
        <taxon>Cytophagia</taxon>
        <taxon>Cytophagales</taxon>
        <taxon>Spirosomataceae</taxon>
        <taxon>Runella</taxon>
    </lineage>
</organism>
<keyword evidence="2" id="KW-1185">Reference proteome</keyword>
<gene>
    <name evidence="1" type="ORF">FHS57_006240</name>
</gene>
<dbReference type="RefSeq" id="WP_183980419.1">
    <property type="nucleotide sequence ID" value="NZ_JACIBY010000029.1"/>
</dbReference>
<evidence type="ECO:0000313" key="2">
    <source>
        <dbReference type="Proteomes" id="UP000541352"/>
    </source>
</evidence>
<evidence type="ECO:0000313" key="1">
    <source>
        <dbReference type="EMBL" id="MBB3842209.1"/>
    </source>
</evidence>
<accession>A0A7W5ZUW5</accession>
<dbReference type="AlphaFoldDB" id="A0A7W5ZUW5"/>
<protein>
    <submittedName>
        <fullName evidence="1">Uncharacterized protein</fullName>
    </submittedName>
</protein>
<sequence>MAKFVYLPQLKKAINLDCIREVSFYEADDKKCNIVFYDAVSSGNISITVDSIEVGENILKKITRLTDGFNVESEAPAPPEPLDVVFL</sequence>
<proteinExistence type="predicted"/>
<dbReference type="EMBL" id="JACIBY010000029">
    <property type="protein sequence ID" value="MBB3842209.1"/>
    <property type="molecule type" value="Genomic_DNA"/>
</dbReference>
<name>A0A7W5ZUW5_9BACT</name>